<keyword evidence="2 5" id="KW-0238">DNA-binding</keyword>
<dbReference type="SUPFAM" id="SSF48008">
    <property type="entry name" value="GntR ligand-binding domain-like"/>
    <property type="match status" value="1"/>
</dbReference>
<dbReference type="InterPro" id="IPR036388">
    <property type="entry name" value="WH-like_DNA-bd_sf"/>
</dbReference>
<evidence type="ECO:0000256" key="3">
    <source>
        <dbReference type="ARBA" id="ARBA00023163"/>
    </source>
</evidence>
<dbReference type="CDD" id="cd07377">
    <property type="entry name" value="WHTH_GntR"/>
    <property type="match status" value="1"/>
</dbReference>
<dbReference type="PANTHER" id="PTHR43537:SF5">
    <property type="entry name" value="UXU OPERON TRANSCRIPTIONAL REGULATOR"/>
    <property type="match status" value="1"/>
</dbReference>
<feature type="domain" description="HTH gntR-type" evidence="4">
    <location>
        <begin position="14"/>
        <end position="82"/>
    </location>
</feature>
<dbReference type="Pfam" id="PF00392">
    <property type="entry name" value="GntR"/>
    <property type="match status" value="1"/>
</dbReference>
<reference evidence="5 6" key="1">
    <citation type="submission" date="2024-06" db="EMBL/GenBank/DDBJ databases">
        <title>Genomic Encyclopedia of Type Strains, Phase IV (KMG-IV): sequencing the most valuable type-strain genomes for metagenomic binning, comparative biology and taxonomic classification.</title>
        <authorList>
            <person name="Goeker M."/>
        </authorList>
    </citation>
    <scope>NUCLEOTIDE SEQUENCE [LARGE SCALE GENOMIC DNA]</scope>
    <source>
        <strain evidence="5 6">DSM 29780</strain>
    </source>
</reference>
<dbReference type="InterPro" id="IPR008920">
    <property type="entry name" value="TF_FadR/GntR_C"/>
</dbReference>
<evidence type="ECO:0000256" key="2">
    <source>
        <dbReference type="ARBA" id="ARBA00023125"/>
    </source>
</evidence>
<gene>
    <name evidence="5" type="ORF">ABID16_002482</name>
</gene>
<dbReference type="SUPFAM" id="SSF46785">
    <property type="entry name" value="Winged helix' DNA-binding domain"/>
    <property type="match status" value="1"/>
</dbReference>
<organism evidence="5 6">
    <name type="scientific">Rhizobium aquaticum</name>
    <dbReference type="NCBI Taxonomy" id="1549636"/>
    <lineage>
        <taxon>Bacteria</taxon>
        <taxon>Pseudomonadati</taxon>
        <taxon>Pseudomonadota</taxon>
        <taxon>Alphaproteobacteria</taxon>
        <taxon>Hyphomicrobiales</taxon>
        <taxon>Rhizobiaceae</taxon>
        <taxon>Rhizobium/Agrobacterium group</taxon>
        <taxon>Rhizobium</taxon>
    </lineage>
</organism>
<dbReference type="InterPro" id="IPR011711">
    <property type="entry name" value="GntR_C"/>
</dbReference>
<dbReference type="GO" id="GO:0003677">
    <property type="term" value="F:DNA binding"/>
    <property type="evidence" value="ECO:0007669"/>
    <property type="project" value="UniProtKB-KW"/>
</dbReference>
<dbReference type="PRINTS" id="PR00035">
    <property type="entry name" value="HTHGNTR"/>
</dbReference>
<accession>A0ABV2J074</accession>
<evidence type="ECO:0000313" key="5">
    <source>
        <dbReference type="EMBL" id="MET3614145.1"/>
    </source>
</evidence>
<proteinExistence type="predicted"/>
<evidence type="ECO:0000256" key="1">
    <source>
        <dbReference type="ARBA" id="ARBA00023015"/>
    </source>
</evidence>
<sequence>MVGVQGRVEPRKNGTLVSRLINDLRQSIASGAFAPGGRLPTEAQLSETYGVSRTVVREAIAALRAGQLVDARQGSGVYVLKSAAASALPERIDSDRVASVLEVLEIRTPLEIEAACLAALRRSPSQEEYIFDCHARVLACIEAEQSIREADFALHLAIAEATNNPQFSSFLRSHGVAAIPQAEIVTDAQHDRQIAYYKQLYQEHERIVLAISNGDEEAAREAMRAHLKGSQVRHRELLRDGRLRSTTR</sequence>
<keyword evidence="3" id="KW-0804">Transcription</keyword>
<protein>
    <submittedName>
        <fullName evidence="5">DNA-binding FadR family transcriptional regulator</fullName>
    </submittedName>
</protein>
<dbReference type="Gene3D" id="1.20.120.530">
    <property type="entry name" value="GntR ligand-binding domain-like"/>
    <property type="match status" value="1"/>
</dbReference>
<dbReference type="EMBL" id="JBEPMB010000003">
    <property type="protein sequence ID" value="MET3614145.1"/>
    <property type="molecule type" value="Genomic_DNA"/>
</dbReference>
<dbReference type="PANTHER" id="PTHR43537">
    <property type="entry name" value="TRANSCRIPTIONAL REGULATOR, GNTR FAMILY"/>
    <property type="match status" value="1"/>
</dbReference>
<keyword evidence="6" id="KW-1185">Reference proteome</keyword>
<evidence type="ECO:0000313" key="6">
    <source>
        <dbReference type="Proteomes" id="UP001549047"/>
    </source>
</evidence>
<dbReference type="Gene3D" id="1.10.10.10">
    <property type="entry name" value="Winged helix-like DNA-binding domain superfamily/Winged helix DNA-binding domain"/>
    <property type="match status" value="1"/>
</dbReference>
<evidence type="ECO:0000259" key="4">
    <source>
        <dbReference type="PROSITE" id="PS50949"/>
    </source>
</evidence>
<dbReference type="Pfam" id="PF07729">
    <property type="entry name" value="FCD"/>
    <property type="match status" value="1"/>
</dbReference>
<dbReference type="SMART" id="SM00345">
    <property type="entry name" value="HTH_GNTR"/>
    <property type="match status" value="1"/>
</dbReference>
<dbReference type="SMART" id="SM00895">
    <property type="entry name" value="FCD"/>
    <property type="match status" value="1"/>
</dbReference>
<comment type="caution">
    <text evidence="5">The sequence shown here is derived from an EMBL/GenBank/DDBJ whole genome shotgun (WGS) entry which is preliminary data.</text>
</comment>
<name>A0ABV2J074_9HYPH</name>
<dbReference type="Proteomes" id="UP001549047">
    <property type="component" value="Unassembled WGS sequence"/>
</dbReference>
<dbReference type="PROSITE" id="PS50949">
    <property type="entry name" value="HTH_GNTR"/>
    <property type="match status" value="1"/>
</dbReference>
<dbReference type="RefSeq" id="WP_354556660.1">
    <property type="nucleotide sequence ID" value="NZ_JBEPMB010000003.1"/>
</dbReference>
<dbReference type="InterPro" id="IPR000524">
    <property type="entry name" value="Tscrpt_reg_HTH_GntR"/>
</dbReference>
<keyword evidence="1" id="KW-0805">Transcription regulation</keyword>
<dbReference type="InterPro" id="IPR036390">
    <property type="entry name" value="WH_DNA-bd_sf"/>
</dbReference>